<keyword evidence="1" id="KW-0378">Hydrolase</keyword>
<reference evidence="4 5" key="1">
    <citation type="submission" date="2021-03" db="EMBL/GenBank/DDBJ databases">
        <title>Sequencing the genomes of 1000 actinobacteria strains.</title>
        <authorList>
            <person name="Klenk H.-P."/>
        </authorList>
    </citation>
    <scope>NUCLEOTIDE SEQUENCE [LARGE SCALE GENOMIC DNA]</scope>
    <source>
        <strain evidence="4 5">DSM 46713</strain>
    </source>
</reference>
<protein>
    <submittedName>
        <fullName evidence="4">Pimeloyl-ACP methyl ester carboxylesterase</fullName>
    </submittedName>
</protein>
<evidence type="ECO:0000256" key="1">
    <source>
        <dbReference type="ARBA" id="ARBA00022801"/>
    </source>
</evidence>
<dbReference type="Pfam" id="PF12146">
    <property type="entry name" value="Hydrolase_4"/>
    <property type="match status" value="1"/>
</dbReference>
<dbReference type="InterPro" id="IPR029058">
    <property type="entry name" value="AB_hydrolase_fold"/>
</dbReference>
<evidence type="ECO:0000313" key="5">
    <source>
        <dbReference type="Proteomes" id="UP000694460"/>
    </source>
</evidence>
<dbReference type="InterPro" id="IPR050266">
    <property type="entry name" value="AB_hydrolase_sf"/>
</dbReference>
<proteinExistence type="predicted"/>
<dbReference type="PRINTS" id="PR00111">
    <property type="entry name" value="ABHYDROLASE"/>
</dbReference>
<sequence>MSPLTALAIGDAATPTRHQPAQRRTVITSDGVALSVSDLHPTSPVTHTVVPLHGLCLTRQSWYRPAQRFRRPGIRVIQYDNRGHGRSDGAPLHTYTPERLAQDLAEVLTALQVSGPLILACHSMGGVTALKYLARPVEQQPVRPDGLVLVATWAGNLTEHGLARLLAMPGIDTAMALARHAPHMLSERVMRSLARPLCEFVTHDKTVSASLSQAFRSTPMATALGFLHSLKTFDERQVLPTISAATTVISGGADLLTPPAHSEEMAAGIVGATHIHLPAAGHMLLQEAASIVGNAVLHTINDIATSS</sequence>
<dbReference type="Proteomes" id="UP000694460">
    <property type="component" value="Unassembled WGS sequence"/>
</dbReference>
<dbReference type="SUPFAM" id="SSF53474">
    <property type="entry name" value="alpha/beta-Hydrolases"/>
    <property type="match status" value="1"/>
</dbReference>
<feature type="region of interest" description="Disordered" evidence="2">
    <location>
        <begin position="1"/>
        <end position="23"/>
    </location>
</feature>
<gene>
    <name evidence="4" type="ORF">JOF57_006250</name>
</gene>
<dbReference type="EMBL" id="JAGIOP010000003">
    <property type="protein sequence ID" value="MBP2456274.1"/>
    <property type="molecule type" value="Genomic_DNA"/>
</dbReference>
<keyword evidence="5" id="KW-1185">Reference proteome</keyword>
<dbReference type="PANTHER" id="PTHR43798:SF31">
    <property type="entry name" value="AB HYDROLASE SUPERFAMILY PROTEIN YCLE"/>
    <property type="match status" value="1"/>
</dbReference>
<accession>A0ABS5A3D1</accession>
<dbReference type="InterPro" id="IPR000073">
    <property type="entry name" value="AB_hydrolase_1"/>
</dbReference>
<feature type="domain" description="Serine aminopeptidase S33" evidence="3">
    <location>
        <begin position="46"/>
        <end position="287"/>
    </location>
</feature>
<evidence type="ECO:0000256" key="2">
    <source>
        <dbReference type="SAM" id="MobiDB-lite"/>
    </source>
</evidence>
<dbReference type="PANTHER" id="PTHR43798">
    <property type="entry name" value="MONOACYLGLYCEROL LIPASE"/>
    <property type="match status" value="1"/>
</dbReference>
<name>A0ABS5A3D1_9MYCO</name>
<dbReference type="Gene3D" id="3.40.50.1820">
    <property type="entry name" value="alpha/beta hydrolase"/>
    <property type="match status" value="1"/>
</dbReference>
<comment type="caution">
    <text evidence="4">The sequence shown here is derived from an EMBL/GenBank/DDBJ whole genome shotgun (WGS) entry which is preliminary data.</text>
</comment>
<dbReference type="RefSeq" id="WP_209923908.1">
    <property type="nucleotide sequence ID" value="NZ_JAGIOP010000003.1"/>
</dbReference>
<evidence type="ECO:0000313" key="4">
    <source>
        <dbReference type="EMBL" id="MBP2456274.1"/>
    </source>
</evidence>
<dbReference type="InterPro" id="IPR022742">
    <property type="entry name" value="Hydrolase_4"/>
</dbReference>
<organism evidence="4 5">
    <name type="scientific">Mycolicibacterium lutetiense</name>
    <dbReference type="NCBI Taxonomy" id="1641992"/>
    <lineage>
        <taxon>Bacteria</taxon>
        <taxon>Bacillati</taxon>
        <taxon>Actinomycetota</taxon>
        <taxon>Actinomycetes</taxon>
        <taxon>Mycobacteriales</taxon>
        <taxon>Mycobacteriaceae</taxon>
        <taxon>Mycolicibacterium</taxon>
    </lineage>
</organism>
<evidence type="ECO:0000259" key="3">
    <source>
        <dbReference type="Pfam" id="PF12146"/>
    </source>
</evidence>